<dbReference type="GO" id="GO:0016787">
    <property type="term" value="F:hydrolase activity"/>
    <property type="evidence" value="ECO:0007669"/>
    <property type="project" value="UniProtKB-KW"/>
</dbReference>
<dbReference type="PANTHER" id="PTHR48081:SF6">
    <property type="entry name" value="PEPTIDASE S9 PROLYL OLIGOPEPTIDASE CATALYTIC DOMAIN-CONTAINING PROTEIN"/>
    <property type="match status" value="1"/>
</dbReference>
<dbReference type="SUPFAM" id="SSF53474">
    <property type="entry name" value="alpha/beta-Hydrolases"/>
    <property type="match status" value="1"/>
</dbReference>
<evidence type="ECO:0000313" key="3">
    <source>
        <dbReference type="EMBL" id="SCZ76902.1"/>
    </source>
</evidence>
<accession>A0A1G5RS54</accession>
<protein>
    <submittedName>
        <fullName evidence="3">Acetyl esterase/lipase</fullName>
    </submittedName>
</protein>
<gene>
    <name evidence="3" type="ORF">SAMN02910350_00506</name>
</gene>
<dbReference type="Pfam" id="PF20434">
    <property type="entry name" value="BD-FAE"/>
    <property type="match status" value="1"/>
</dbReference>
<dbReference type="EMBL" id="FMWK01000002">
    <property type="protein sequence ID" value="SCZ76902.1"/>
    <property type="molecule type" value="Genomic_DNA"/>
</dbReference>
<evidence type="ECO:0000256" key="1">
    <source>
        <dbReference type="ARBA" id="ARBA00022801"/>
    </source>
</evidence>
<keyword evidence="1" id="KW-0378">Hydrolase</keyword>
<dbReference type="Proteomes" id="UP000199428">
    <property type="component" value="Unassembled WGS sequence"/>
</dbReference>
<dbReference type="InterPro" id="IPR050300">
    <property type="entry name" value="GDXG_lipolytic_enzyme"/>
</dbReference>
<organism evidence="3 4">
    <name type="scientific">Pseudobutyrivibrio xylanivorans</name>
    <dbReference type="NCBI Taxonomy" id="185007"/>
    <lineage>
        <taxon>Bacteria</taxon>
        <taxon>Bacillati</taxon>
        <taxon>Bacillota</taxon>
        <taxon>Clostridia</taxon>
        <taxon>Lachnospirales</taxon>
        <taxon>Lachnospiraceae</taxon>
        <taxon>Pseudobutyrivibrio</taxon>
    </lineage>
</organism>
<feature type="domain" description="BD-FAE-like" evidence="2">
    <location>
        <begin position="95"/>
        <end position="248"/>
    </location>
</feature>
<dbReference type="InterPro" id="IPR029058">
    <property type="entry name" value="AB_hydrolase_fold"/>
</dbReference>
<dbReference type="RefSeq" id="WP_090160979.1">
    <property type="nucleotide sequence ID" value="NZ_FMWK01000002.1"/>
</dbReference>
<dbReference type="AlphaFoldDB" id="A0A1G5RS54"/>
<name>A0A1G5RS54_PSEXY</name>
<evidence type="ECO:0000313" key="4">
    <source>
        <dbReference type="Proteomes" id="UP000199428"/>
    </source>
</evidence>
<sequence>MKSEVIKLIEGRDDVTLTTYILDDSPEMTQGKARPAVLICPGGAYLCCSDREGEPIAMAFLRQGYNAFVLRYSIAYDGSKPYWETDFAHQAINPDKLHPQPMREIGLAFAYINEHKGEWQVDAKRIAICGFSAGAHNCAMYSTHWSKPVITDFVGVDKEVLRPAACILGYPLTDYIYMYEATKKDSEGAFEFFSVSNRLMLGEDWENQEKLLDMSPARLVDEDVPPTFIWSTSKDELVPVAHSTIYATSLAEAGIPFELHIFQDGGHGMALCDQSTSCRDAYDIQTNKDAKAWIDLAAAWLEKYFAIYKRK</sequence>
<proteinExistence type="predicted"/>
<dbReference type="InterPro" id="IPR049492">
    <property type="entry name" value="BD-FAE-like_dom"/>
</dbReference>
<reference evidence="3 4" key="1">
    <citation type="submission" date="2016-10" db="EMBL/GenBank/DDBJ databases">
        <authorList>
            <person name="de Groot N.N."/>
        </authorList>
    </citation>
    <scope>NUCLEOTIDE SEQUENCE [LARGE SCALE GENOMIC DNA]</scope>
    <source>
        <strain evidence="3 4">DSM 10317</strain>
    </source>
</reference>
<dbReference type="Gene3D" id="3.40.50.1820">
    <property type="entry name" value="alpha/beta hydrolase"/>
    <property type="match status" value="1"/>
</dbReference>
<dbReference type="PANTHER" id="PTHR48081">
    <property type="entry name" value="AB HYDROLASE SUPERFAMILY PROTEIN C4A8.06C"/>
    <property type="match status" value="1"/>
</dbReference>
<evidence type="ECO:0000259" key="2">
    <source>
        <dbReference type="Pfam" id="PF20434"/>
    </source>
</evidence>